<dbReference type="SUPFAM" id="SSF53901">
    <property type="entry name" value="Thiolase-like"/>
    <property type="match status" value="1"/>
</dbReference>
<evidence type="ECO:0000259" key="2">
    <source>
        <dbReference type="Pfam" id="PF22691"/>
    </source>
</evidence>
<sequence length="367" mass="39714">MAKVFIHGPSLSHFGKFTGNHLELSYQTTKQSVNEFQSHKIEFLIYAGFSPDVYTKDYHLPAKLASSLGLKNPYSIRVETASSSGASALQLGVNLILSGRFKHGLVVATEIMSQLNREENNLLLGSVLSDQQRRLGMSMAQGGAMFTRRYLELYGYKAKDLFAISKKLHDNGLKNPKAQIKKNLTWEDYEKQPMITSPLGLYDISPLSDGCASVILSAEKSKVSVKGMGHGTAAFLPSGDPSFSSSVTAFGKAYEEAGVGPKDVDFAELHDAFTPFEIIGAEDAGLFGRGEALAKVVSGLTHPEGQLPINASGGLKSRGHPVGASGLAQIVEICRFFDLWQEKRIALSHSIGGLATNNFATILEREK</sequence>
<dbReference type="InterPro" id="IPR055140">
    <property type="entry name" value="Thiolase_C_2"/>
</dbReference>
<evidence type="ECO:0000259" key="1">
    <source>
        <dbReference type="Pfam" id="PF00108"/>
    </source>
</evidence>
<dbReference type="Pfam" id="PF22691">
    <property type="entry name" value="Thiolase_C_1"/>
    <property type="match status" value="1"/>
</dbReference>
<feature type="domain" description="Thiolase C-terminal" evidence="2">
    <location>
        <begin position="239"/>
        <end position="365"/>
    </location>
</feature>
<dbReference type="PANTHER" id="PTHR42870:SF1">
    <property type="entry name" value="NON-SPECIFIC LIPID-TRANSFER PROTEIN-LIKE 2"/>
    <property type="match status" value="1"/>
</dbReference>
<dbReference type="Gene3D" id="3.40.47.10">
    <property type="match status" value="1"/>
</dbReference>
<dbReference type="Proteomes" id="UP000298058">
    <property type="component" value="Unassembled WGS sequence"/>
</dbReference>
<feature type="domain" description="Thiolase N-terminal" evidence="1">
    <location>
        <begin position="61"/>
        <end position="219"/>
    </location>
</feature>
<dbReference type="PANTHER" id="PTHR42870">
    <property type="entry name" value="ACETYL-COA C-ACETYLTRANSFERASE"/>
    <property type="match status" value="1"/>
</dbReference>
<dbReference type="InterPro" id="IPR020616">
    <property type="entry name" value="Thiolase_N"/>
</dbReference>
<evidence type="ECO:0000313" key="4">
    <source>
        <dbReference type="Proteomes" id="UP000298058"/>
    </source>
</evidence>
<reference evidence="3" key="1">
    <citation type="journal article" date="2019" name="PLoS Negl. Trop. Dis.">
        <title>Revisiting the worldwide diversity of Leptospira species in the environment.</title>
        <authorList>
            <person name="Vincent A.T."/>
            <person name="Schiettekatte O."/>
            <person name="Bourhy P."/>
            <person name="Veyrier F.J."/>
            <person name="Picardeau M."/>
        </authorList>
    </citation>
    <scope>NUCLEOTIDE SEQUENCE [LARGE SCALE GENOMIC DNA]</scope>
    <source>
        <strain evidence="3">201300427</strain>
    </source>
</reference>
<organism evidence="3 4">
    <name type="scientific">Leptospira idonii</name>
    <dbReference type="NCBI Taxonomy" id="1193500"/>
    <lineage>
        <taxon>Bacteria</taxon>
        <taxon>Pseudomonadati</taxon>
        <taxon>Spirochaetota</taxon>
        <taxon>Spirochaetia</taxon>
        <taxon>Leptospirales</taxon>
        <taxon>Leptospiraceae</taxon>
        <taxon>Leptospira</taxon>
    </lineage>
</organism>
<dbReference type="CDD" id="cd00829">
    <property type="entry name" value="SCP-x_thiolase"/>
    <property type="match status" value="1"/>
</dbReference>
<proteinExistence type="predicted"/>
<dbReference type="PIRSF" id="PIRSF000429">
    <property type="entry name" value="Ac-CoA_Ac_transf"/>
    <property type="match status" value="1"/>
</dbReference>
<evidence type="ECO:0000313" key="3">
    <source>
        <dbReference type="EMBL" id="TGN18646.1"/>
    </source>
</evidence>
<dbReference type="EMBL" id="RQHW01000047">
    <property type="protein sequence ID" value="TGN18646.1"/>
    <property type="molecule type" value="Genomic_DNA"/>
</dbReference>
<dbReference type="InterPro" id="IPR002155">
    <property type="entry name" value="Thiolase"/>
</dbReference>
<keyword evidence="4" id="KW-1185">Reference proteome</keyword>
<gene>
    <name evidence="3" type="ORF">EHS15_14835</name>
</gene>
<dbReference type="OrthoDB" id="9785768at2"/>
<dbReference type="GO" id="GO:0003988">
    <property type="term" value="F:acetyl-CoA C-acyltransferase activity"/>
    <property type="evidence" value="ECO:0007669"/>
    <property type="project" value="UniProtKB-ARBA"/>
</dbReference>
<comment type="caution">
    <text evidence="3">The sequence shown here is derived from an EMBL/GenBank/DDBJ whole genome shotgun (WGS) entry which is preliminary data.</text>
</comment>
<name>A0A4V3JXT5_9LEPT</name>
<dbReference type="RefSeq" id="WP_135761329.1">
    <property type="nucleotide sequence ID" value="NZ_RQHW01000047.1"/>
</dbReference>
<protein>
    <submittedName>
        <fullName evidence="3">Thiolase family protein</fullName>
    </submittedName>
</protein>
<dbReference type="Pfam" id="PF00108">
    <property type="entry name" value="Thiolase_N"/>
    <property type="match status" value="1"/>
</dbReference>
<accession>A0A4V3JXT5</accession>
<dbReference type="AlphaFoldDB" id="A0A4V3JXT5"/>
<dbReference type="InterPro" id="IPR016039">
    <property type="entry name" value="Thiolase-like"/>
</dbReference>